<dbReference type="Proteomes" id="UP000036987">
    <property type="component" value="Unassembled WGS sequence"/>
</dbReference>
<evidence type="ECO:0000313" key="5">
    <source>
        <dbReference type="Proteomes" id="UP000036987"/>
    </source>
</evidence>
<dbReference type="EMBL" id="LFYR01000338">
    <property type="protein sequence ID" value="KMZ74406.1"/>
    <property type="molecule type" value="Genomic_DNA"/>
</dbReference>
<evidence type="ECO:0000256" key="3">
    <source>
        <dbReference type="SAM" id="SignalP"/>
    </source>
</evidence>
<dbReference type="GO" id="GO:0006508">
    <property type="term" value="P:proteolysis"/>
    <property type="evidence" value="ECO:0007669"/>
    <property type="project" value="InterPro"/>
</dbReference>
<comment type="similarity">
    <text evidence="1">Belongs to the peptidase S10 family.</text>
</comment>
<dbReference type="GO" id="GO:0016747">
    <property type="term" value="F:acyltransferase activity, transferring groups other than amino-acyl groups"/>
    <property type="evidence" value="ECO:0000318"/>
    <property type="project" value="GO_Central"/>
</dbReference>
<keyword evidence="4" id="KW-0645">Protease</keyword>
<proteinExistence type="inferred from homology"/>
<dbReference type="SUPFAM" id="SSF53474">
    <property type="entry name" value="alpha/beta-Hydrolases"/>
    <property type="match status" value="1"/>
</dbReference>
<dbReference type="OMA" id="NTTCEGN"/>
<dbReference type="Gene3D" id="3.40.50.12670">
    <property type="match status" value="1"/>
</dbReference>
<keyword evidence="4" id="KW-0378">Hydrolase</keyword>
<evidence type="ECO:0000256" key="2">
    <source>
        <dbReference type="ARBA" id="ARBA00023180"/>
    </source>
</evidence>
<evidence type="ECO:0000256" key="1">
    <source>
        <dbReference type="ARBA" id="ARBA00009431"/>
    </source>
</evidence>
<reference evidence="5" key="1">
    <citation type="journal article" date="2016" name="Nature">
        <title>The genome of the seagrass Zostera marina reveals angiosperm adaptation to the sea.</title>
        <authorList>
            <person name="Olsen J.L."/>
            <person name="Rouze P."/>
            <person name="Verhelst B."/>
            <person name="Lin Y.-C."/>
            <person name="Bayer T."/>
            <person name="Collen J."/>
            <person name="Dattolo E."/>
            <person name="De Paoli E."/>
            <person name="Dittami S."/>
            <person name="Maumus F."/>
            <person name="Michel G."/>
            <person name="Kersting A."/>
            <person name="Lauritano C."/>
            <person name="Lohaus R."/>
            <person name="Toepel M."/>
            <person name="Tonon T."/>
            <person name="Vanneste K."/>
            <person name="Amirebrahimi M."/>
            <person name="Brakel J."/>
            <person name="Bostroem C."/>
            <person name="Chovatia M."/>
            <person name="Grimwood J."/>
            <person name="Jenkins J.W."/>
            <person name="Jueterbock A."/>
            <person name="Mraz A."/>
            <person name="Stam W.T."/>
            <person name="Tice H."/>
            <person name="Bornberg-Bauer E."/>
            <person name="Green P.J."/>
            <person name="Pearson G.A."/>
            <person name="Procaccini G."/>
            <person name="Duarte C.M."/>
            <person name="Schmutz J."/>
            <person name="Reusch T.B.H."/>
            <person name="Van de Peer Y."/>
        </authorList>
    </citation>
    <scope>NUCLEOTIDE SEQUENCE [LARGE SCALE GENOMIC DNA]</scope>
    <source>
        <strain evidence="5">cv. Finnish</strain>
    </source>
</reference>
<protein>
    <submittedName>
        <fullName evidence="4">Putative Serine carboxypeptidase</fullName>
    </submittedName>
</protein>
<keyword evidence="4" id="KW-0121">Carboxypeptidase</keyword>
<organism evidence="4 5">
    <name type="scientific">Zostera marina</name>
    <name type="common">Eelgrass</name>
    <dbReference type="NCBI Taxonomy" id="29655"/>
    <lineage>
        <taxon>Eukaryota</taxon>
        <taxon>Viridiplantae</taxon>
        <taxon>Streptophyta</taxon>
        <taxon>Embryophyta</taxon>
        <taxon>Tracheophyta</taxon>
        <taxon>Spermatophyta</taxon>
        <taxon>Magnoliopsida</taxon>
        <taxon>Liliopsida</taxon>
        <taxon>Zosteraceae</taxon>
        <taxon>Zostera</taxon>
    </lineage>
</organism>
<dbReference type="Gene3D" id="3.40.50.1820">
    <property type="entry name" value="alpha/beta hydrolase"/>
    <property type="match status" value="1"/>
</dbReference>
<keyword evidence="3" id="KW-0732">Signal</keyword>
<dbReference type="InterPro" id="IPR033124">
    <property type="entry name" value="Ser_caboxypep_his_AS"/>
</dbReference>
<keyword evidence="2" id="KW-0325">Glycoprotein</keyword>
<dbReference type="PANTHER" id="PTHR11802">
    <property type="entry name" value="SERINE PROTEASE FAMILY S10 SERINE CARBOXYPEPTIDASE"/>
    <property type="match status" value="1"/>
</dbReference>
<dbReference type="InterPro" id="IPR029058">
    <property type="entry name" value="AB_hydrolase_fold"/>
</dbReference>
<dbReference type="GO" id="GO:0004185">
    <property type="term" value="F:serine-type carboxypeptidase activity"/>
    <property type="evidence" value="ECO:0007669"/>
    <property type="project" value="InterPro"/>
</dbReference>
<sequence>MASSLFFSLQILVSLIIFTSITVLGAPEEALITELPGFNGTLLSKHYAGYITVDETTGKKLYYYFVQSERNPAEDPVVLWLNGGPRCSSFYGFIYEHGPFKFKAGKNYTSLPDLELNPYSWAKVSNVIYLDSPSGVGLSYSNTESDYITGDKQTAVDTHIFLLKWFEKYPEFVDHTPEYISQHSMLKLQKGYLIGNGVTHTKFDYDIALVPFARGMGLISQQFFQELNTTCEGNFFSPQNQTCANNLAKFKDGLVGLNVHHVLKPCPWPVRKRMFRRAWPFRAYAITKQNPTRPKLSRKKGYKVEVQCFNDDVATAWLNYESVRNSIHALSVKELEWVLCTSKIKFHRYNESMIKHHRDFTKKGYRALIYSGDHDMRIPYTGTEAWTRSMGYKIIDEWRPWKTNGQVSGYTQGYDHNLTFLTTKGAGHSVPEFKPKEALTFYSRWLAGDAI</sequence>
<dbReference type="GO" id="GO:0019748">
    <property type="term" value="P:secondary metabolic process"/>
    <property type="evidence" value="ECO:0000318"/>
    <property type="project" value="GO_Central"/>
</dbReference>
<dbReference type="PANTHER" id="PTHR11802:SF254">
    <property type="entry name" value="SERINE CARBOXYPEPTIDASE-LIKE 20"/>
    <property type="match status" value="1"/>
</dbReference>
<dbReference type="Pfam" id="PF00450">
    <property type="entry name" value="Peptidase_S10"/>
    <property type="match status" value="2"/>
</dbReference>
<comment type="caution">
    <text evidence="4">The sequence shown here is derived from an EMBL/GenBank/DDBJ whole genome shotgun (WGS) entry which is preliminary data.</text>
</comment>
<name>A0A0K9PZF5_ZOSMR</name>
<dbReference type="FunFam" id="3.40.50.12670:FF:000002">
    <property type="entry name" value="Carboxypeptidase"/>
    <property type="match status" value="1"/>
</dbReference>
<dbReference type="InterPro" id="IPR001563">
    <property type="entry name" value="Peptidase_S10"/>
</dbReference>
<keyword evidence="5" id="KW-1185">Reference proteome</keyword>
<evidence type="ECO:0000313" key="4">
    <source>
        <dbReference type="EMBL" id="KMZ74406.1"/>
    </source>
</evidence>
<dbReference type="AlphaFoldDB" id="A0A0K9PZF5"/>
<accession>A0A0K9PZF5</accession>
<dbReference type="OrthoDB" id="443318at2759"/>
<gene>
    <name evidence="4" type="ORF">ZOSMA_12G00940</name>
</gene>
<feature type="signal peptide" evidence="3">
    <location>
        <begin position="1"/>
        <end position="25"/>
    </location>
</feature>
<feature type="chain" id="PRO_5005528422" evidence="3">
    <location>
        <begin position="26"/>
        <end position="451"/>
    </location>
</feature>
<dbReference type="PROSITE" id="PS00560">
    <property type="entry name" value="CARBOXYPEPT_SER_HIS"/>
    <property type="match status" value="1"/>
</dbReference>
<dbReference type="PRINTS" id="PR00724">
    <property type="entry name" value="CRBOXYPTASEC"/>
</dbReference>